<dbReference type="EMBL" id="CAUJNA010003452">
    <property type="protein sequence ID" value="CAJ1402445.1"/>
    <property type="molecule type" value="Genomic_DNA"/>
</dbReference>
<reference evidence="4" key="1">
    <citation type="submission" date="2023-08" db="EMBL/GenBank/DDBJ databases">
        <authorList>
            <person name="Chen Y."/>
            <person name="Shah S."/>
            <person name="Dougan E. K."/>
            <person name="Thang M."/>
            <person name="Chan C."/>
        </authorList>
    </citation>
    <scope>NUCLEOTIDE SEQUENCE</scope>
</reference>
<comment type="caution">
    <text evidence="4">The sequence shown here is derived from an EMBL/GenBank/DDBJ whole genome shotgun (WGS) entry which is preliminary data.</text>
</comment>
<dbReference type="Proteomes" id="UP001178507">
    <property type="component" value="Unassembled WGS sequence"/>
</dbReference>
<accession>A0AA36JA55</accession>
<dbReference type="AlphaFoldDB" id="A0AA36JA55"/>
<dbReference type="Gene3D" id="1.10.150.50">
    <property type="entry name" value="Transcription Factor, Ets-1"/>
    <property type="match status" value="1"/>
</dbReference>
<dbReference type="SUPFAM" id="SSF47769">
    <property type="entry name" value="SAM/Pointed domain"/>
    <property type="match status" value="1"/>
</dbReference>
<evidence type="ECO:0000256" key="2">
    <source>
        <dbReference type="SAM" id="MobiDB-lite"/>
    </source>
</evidence>
<evidence type="ECO:0000256" key="1">
    <source>
        <dbReference type="SAM" id="Coils"/>
    </source>
</evidence>
<feature type="coiled-coil region" evidence="1">
    <location>
        <begin position="188"/>
        <end position="229"/>
    </location>
</feature>
<keyword evidence="5" id="KW-1185">Reference proteome</keyword>
<evidence type="ECO:0000313" key="4">
    <source>
        <dbReference type="EMBL" id="CAJ1402445.1"/>
    </source>
</evidence>
<protein>
    <recommendedName>
        <fullName evidence="3">SAM domain-containing protein</fullName>
    </recommendedName>
</protein>
<evidence type="ECO:0000259" key="3">
    <source>
        <dbReference type="PROSITE" id="PS50105"/>
    </source>
</evidence>
<evidence type="ECO:0000313" key="5">
    <source>
        <dbReference type="Proteomes" id="UP001178507"/>
    </source>
</evidence>
<dbReference type="InterPro" id="IPR001660">
    <property type="entry name" value="SAM"/>
</dbReference>
<feature type="region of interest" description="Disordered" evidence="2">
    <location>
        <begin position="77"/>
        <end position="104"/>
    </location>
</feature>
<dbReference type="PROSITE" id="PS50105">
    <property type="entry name" value="SAM_DOMAIN"/>
    <property type="match status" value="1"/>
</dbReference>
<dbReference type="Pfam" id="PF00536">
    <property type="entry name" value="SAM_1"/>
    <property type="match status" value="1"/>
</dbReference>
<dbReference type="SMART" id="SM00454">
    <property type="entry name" value="SAM"/>
    <property type="match status" value="1"/>
</dbReference>
<keyword evidence="1" id="KW-0175">Coiled coil</keyword>
<organism evidence="4 5">
    <name type="scientific">Effrenium voratum</name>
    <dbReference type="NCBI Taxonomy" id="2562239"/>
    <lineage>
        <taxon>Eukaryota</taxon>
        <taxon>Sar</taxon>
        <taxon>Alveolata</taxon>
        <taxon>Dinophyceae</taxon>
        <taxon>Suessiales</taxon>
        <taxon>Symbiodiniaceae</taxon>
        <taxon>Effrenium</taxon>
    </lineage>
</organism>
<proteinExistence type="predicted"/>
<feature type="domain" description="SAM" evidence="3">
    <location>
        <begin position="108"/>
        <end position="170"/>
    </location>
</feature>
<feature type="compositionally biased region" description="Polar residues" evidence="2">
    <location>
        <begin position="79"/>
        <end position="91"/>
    </location>
</feature>
<sequence length="481" mass="53922">MGLPPKNGSDRPRRLSRAASLRADIVASRQLCLACQEVKELASEGGTVRQPQGWQTLPDKGCTDSRPGGCETCGLMPLDSNTQPERGNAQSVPKKPKHEVPKPLRSPVGDFLSLLGIPRYAEHFTNLGLVSLAQLSRLSDEDLVKQMESITFLPGHQARLFRGVQALREAALLGVRDEASKARSQAMMARLCQRNQELVQQCSQKELQMRSLQDERSQQVERLEHYQGRNAELSEVVKTQGEQVRFLADKLQMTLSQPASMSGVVSSSKLRQPLIDAQTQTIESWPDDARDEDEQVLSAVRHEPCTWNVRPTDNVDAIVSSCAVAIQSKMRQDRSPDQTDQIFCRPGGNLLECPGQYEIEEFLLDTWDHVQKKTRRDDQQGKNMLCFAMALLLIYLGRMSDSERLILRVQNWQRILFTIMYLAAQALKLQPSSDIYSEEEIRSFTGALLHVTEPIAHADAEAALDDLHCSVLVQDLLRLVS</sequence>
<gene>
    <name evidence="4" type="ORF">EVOR1521_LOCUS25336</name>
</gene>
<name>A0AA36JA55_9DINO</name>
<dbReference type="InterPro" id="IPR013761">
    <property type="entry name" value="SAM/pointed_sf"/>
</dbReference>